<reference evidence="4 5" key="1">
    <citation type="submission" date="2014-04" db="EMBL/GenBank/DDBJ databases">
        <authorList>
            <consortium name="DOE Joint Genome Institute"/>
            <person name="Kuo A."/>
            <person name="Kohler A."/>
            <person name="Costa M.D."/>
            <person name="Nagy L.G."/>
            <person name="Floudas D."/>
            <person name="Copeland A."/>
            <person name="Barry K.W."/>
            <person name="Cichocki N."/>
            <person name="Veneault-Fourrey C."/>
            <person name="LaButti K."/>
            <person name="Lindquist E.A."/>
            <person name="Lipzen A."/>
            <person name="Lundell T."/>
            <person name="Morin E."/>
            <person name="Murat C."/>
            <person name="Sun H."/>
            <person name="Tunlid A."/>
            <person name="Henrissat B."/>
            <person name="Grigoriev I.V."/>
            <person name="Hibbett D.S."/>
            <person name="Martin F."/>
            <person name="Nordberg H.P."/>
            <person name="Cantor M.N."/>
            <person name="Hua S.X."/>
        </authorList>
    </citation>
    <scope>NUCLEOTIDE SEQUENCE [LARGE SCALE GENOMIC DNA]</scope>
    <source>
        <strain evidence="4 5">441</strain>
    </source>
</reference>
<evidence type="ECO:0000256" key="3">
    <source>
        <dbReference type="SAM" id="MobiDB-lite"/>
    </source>
</evidence>
<keyword evidence="5" id="KW-1185">Reference proteome</keyword>
<dbReference type="GO" id="GO:0005634">
    <property type="term" value="C:nucleus"/>
    <property type="evidence" value="ECO:0007669"/>
    <property type="project" value="UniProtKB-SubCell"/>
</dbReference>
<feature type="region of interest" description="Disordered" evidence="3">
    <location>
        <begin position="147"/>
        <end position="187"/>
    </location>
</feature>
<feature type="region of interest" description="Disordered" evidence="3">
    <location>
        <begin position="208"/>
        <end position="249"/>
    </location>
</feature>
<feature type="compositionally biased region" description="Polar residues" evidence="3">
    <location>
        <begin position="558"/>
        <end position="568"/>
    </location>
</feature>
<dbReference type="PANTHER" id="PTHR37534">
    <property type="entry name" value="TRANSCRIPTIONAL ACTIVATOR PROTEIN UGA3"/>
    <property type="match status" value="1"/>
</dbReference>
<sequence length="703" mass="77440">MSHQRSNSSDSPTSEVASNSTSPAQLLASLTSNDTDPQTSHSHDTPSRLSIDLPRSGATSKGGCWCVVPLGLKCDEQREGDSCYTCNRLKIKCLGWGPKRPDWMRDKQAVEAYKADIKAQLTRAGMIRGQPKPPVVQAKAVSSSVFTTQQYQGSSSSVPHTASDPRPTPSLIFDGLSQGPSPGEGSTMMSTLAREAVMGDIERAADVYTATSSTSRHSPRGLPPQFDHNFSQLSTHSPYTPPPSIPSSHPSPHDLLHFTPTFENHNPSTTAFDQEVNAATLSGHNPQVEHVLYYFERVCRIQFPFANTAAENITYSLVKQSPHGPLTNALCALASLHDACIRAAGGLESSTVESSQAFAFYDNAHAQLQHNSRGVLTEMDANAALHLLSFSMFSGGATEWQPMFELVNEWFLRTGITAHDNPKLAIMNMSSAARLALKSTMWLDVISTVTLLAVPRYLQFYRRLYLGGGGFWAASGRYTLEELDTRVESLTACPDEILLGIAEISSLECWKVQEMRKGTLSMRELIRRGDILERHLRIECEPAYAPETDQTRLHPGSAMSSDPTTTGLPRTASPADVARQLVAKIFRETALVYLYTVLNGSYPAVPEIMQSVDVIVQLLRQLPVSIMDRGLMFPIYLAGCLTDDTVQRDVLRTRLLGIQDGFRNVHQTVGVLETVWHRRDSRGDAVEWRDLLHVQGRHRLLLV</sequence>
<feature type="region of interest" description="Disordered" evidence="3">
    <location>
        <begin position="548"/>
        <end position="572"/>
    </location>
</feature>
<evidence type="ECO:0008006" key="6">
    <source>
        <dbReference type="Google" id="ProtNLM"/>
    </source>
</evidence>
<name>A0A0C9XWM6_9AGAM</name>
<dbReference type="PANTHER" id="PTHR37534:SF46">
    <property type="entry name" value="ZN(II)2CYS6 TRANSCRIPTION FACTOR (EUROFUNG)"/>
    <property type="match status" value="1"/>
</dbReference>
<keyword evidence="2" id="KW-0539">Nucleus</keyword>
<comment type="subcellular location">
    <subcellularLocation>
        <location evidence="1">Nucleus</location>
    </subcellularLocation>
</comment>
<dbReference type="InterPro" id="IPR021858">
    <property type="entry name" value="Fun_TF"/>
</dbReference>
<dbReference type="EMBL" id="KN833844">
    <property type="protein sequence ID" value="KIK16890.1"/>
    <property type="molecule type" value="Genomic_DNA"/>
</dbReference>
<evidence type="ECO:0000313" key="5">
    <source>
        <dbReference type="Proteomes" id="UP000054018"/>
    </source>
</evidence>
<feature type="compositionally biased region" description="Polar residues" evidence="3">
    <location>
        <begin position="147"/>
        <end position="160"/>
    </location>
</feature>
<organism evidence="4 5">
    <name type="scientific">Pisolithus microcarpus 441</name>
    <dbReference type="NCBI Taxonomy" id="765257"/>
    <lineage>
        <taxon>Eukaryota</taxon>
        <taxon>Fungi</taxon>
        <taxon>Dikarya</taxon>
        <taxon>Basidiomycota</taxon>
        <taxon>Agaricomycotina</taxon>
        <taxon>Agaricomycetes</taxon>
        <taxon>Agaricomycetidae</taxon>
        <taxon>Boletales</taxon>
        <taxon>Sclerodermatineae</taxon>
        <taxon>Pisolithaceae</taxon>
        <taxon>Pisolithus</taxon>
    </lineage>
</organism>
<evidence type="ECO:0000313" key="4">
    <source>
        <dbReference type="EMBL" id="KIK16890.1"/>
    </source>
</evidence>
<gene>
    <name evidence="4" type="ORF">PISMIDRAFT_112518</name>
</gene>
<dbReference type="AlphaFoldDB" id="A0A0C9XWM6"/>
<reference evidence="5" key="2">
    <citation type="submission" date="2015-01" db="EMBL/GenBank/DDBJ databases">
        <title>Evolutionary Origins and Diversification of the Mycorrhizal Mutualists.</title>
        <authorList>
            <consortium name="DOE Joint Genome Institute"/>
            <consortium name="Mycorrhizal Genomics Consortium"/>
            <person name="Kohler A."/>
            <person name="Kuo A."/>
            <person name="Nagy L.G."/>
            <person name="Floudas D."/>
            <person name="Copeland A."/>
            <person name="Barry K.W."/>
            <person name="Cichocki N."/>
            <person name="Veneault-Fourrey C."/>
            <person name="LaButti K."/>
            <person name="Lindquist E.A."/>
            <person name="Lipzen A."/>
            <person name="Lundell T."/>
            <person name="Morin E."/>
            <person name="Murat C."/>
            <person name="Riley R."/>
            <person name="Ohm R."/>
            <person name="Sun H."/>
            <person name="Tunlid A."/>
            <person name="Henrissat B."/>
            <person name="Grigoriev I.V."/>
            <person name="Hibbett D.S."/>
            <person name="Martin F."/>
        </authorList>
    </citation>
    <scope>NUCLEOTIDE SEQUENCE [LARGE SCALE GENOMIC DNA]</scope>
    <source>
        <strain evidence="5">441</strain>
    </source>
</reference>
<feature type="region of interest" description="Disordered" evidence="3">
    <location>
        <begin position="1"/>
        <end position="59"/>
    </location>
</feature>
<dbReference type="Pfam" id="PF11951">
    <property type="entry name" value="Fungal_trans_2"/>
    <property type="match status" value="1"/>
</dbReference>
<dbReference type="STRING" id="765257.A0A0C9XWM6"/>
<dbReference type="OrthoDB" id="5419315at2759"/>
<evidence type="ECO:0000256" key="2">
    <source>
        <dbReference type="ARBA" id="ARBA00023242"/>
    </source>
</evidence>
<protein>
    <recommendedName>
        <fullName evidence="6">Zn(2)-C6 fungal-type domain-containing protein</fullName>
    </recommendedName>
</protein>
<feature type="compositionally biased region" description="Polar residues" evidence="3">
    <location>
        <begin position="1"/>
        <end position="40"/>
    </location>
</feature>
<evidence type="ECO:0000256" key="1">
    <source>
        <dbReference type="ARBA" id="ARBA00004123"/>
    </source>
</evidence>
<accession>A0A0C9XWM6</accession>
<dbReference type="HOGENOM" id="CLU_013536_0_0_1"/>
<proteinExistence type="predicted"/>
<dbReference type="Proteomes" id="UP000054018">
    <property type="component" value="Unassembled WGS sequence"/>
</dbReference>